<evidence type="ECO:0000256" key="1">
    <source>
        <dbReference type="SAM" id="MobiDB-lite"/>
    </source>
</evidence>
<gene>
    <name evidence="2" type="ORF">GIY23_09855</name>
</gene>
<dbReference type="KEGG" id="sace:GIY23_09855"/>
<keyword evidence="3" id="KW-1185">Reference proteome</keyword>
<dbReference type="AlphaFoldDB" id="A0A5Q3Q5N5"/>
<dbReference type="RefSeq" id="WP_154076375.1">
    <property type="nucleotide sequence ID" value="NZ_CP045929.1"/>
</dbReference>
<organism evidence="2 3">
    <name type="scientific">Allosaccharopolyspora coralli</name>
    <dbReference type="NCBI Taxonomy" id="2665642"/>
    <lineage>
        <taxon>Bacteria</taxon>
        <taxon>Bacillati</taxon>
        <taxon>Actinomycetota</taxon>
        <taxon>Actinomycetes</taxon>
        <taxon>Pseudonocardiales</taxon>
        <taxon>Pseudonocardiaceae</taxon>
        <taxon>Allosaccharopolyspora</taxon>
    </lineage>
</organism>
<dbReference type="Proteomes" id="UP000371041">
    <property type="component" value="Chromosome"/>
</dbReference>
<sequence>MVRYRRSTVLRHALRARIRFPNALRHRAEASTPDSKSSGRFDEHRVPTSTYVV</sequence>
<evidence type="ECO:0000313" key="3">
    <source>
        <dbReference type="Proteomes" id="UP000371041"/>
    </source>
</evidence>
<dbReference type="EMBL" id="CP045929">
    <property type="protein sequence ID" value="QGK69782.1"/>
    <property type="molecule type" value="Genomic_DNA"/>
</dbReference>
<proteinExistence type="predicted"/>
<reference evidence="3" key="1">
    <citation type="submission" date="2019-11" db="EMBL/GenBank/DDBJ databases">
        <title>The complete genome sequence of Saccharopolyspora sp. E2A.</title>
        <authorList>
            <person name="Zhang G."/>
        </authorList>
    </citation>
    <scope>NUCLEOTIDE SEQUENCE [LARGE SCALE GENOMIC DNA]</scope>
    <source>
        <strain evidence="3">E2A</strain>
    </source>
</reference>
<feature type="region of interest" description="Disordered" evidence="1">
    <location>
        <begin position="25"/>
        <end position="53"/>
    </location>
</feature>
<feature type="compositionally biased region" description="Basic and acidic residues" evidence="1">
    <location>
        <begin position="37"/>
        <end position="46"/>
    </location>
</feature>
<accession>A0A5Q3Q5N5</accession>
<evidence type="ECO:0000313" key="2">
    <source>
        <dbReference type="EMBL" id="QGK69782.1"/>
    </source>
</evidence>
<name>A0A5Q3Q5N5_9PSEU</name>
<protein>
    <submittedName>
        <fullName evidence="2">Uncharacterized protein</fullName>
    </submittedName>
</protein>